<evidence type="ECO:0000313" key="2">
    <source>
        <dbReference type="EMBL" id="OHY91417.1"/>
    </source>
</evidence>
<sequence>MTQHHSKPQLVVLGEDWGQHPSSTQHLIKRLLPDYQVLWVNSIGLRRPRFNLRDITRIVRKLGAVVQRAAPASQLAPSQSQSQSQGQHQVQAQQMPEILPPLALPLPGSRLAGKINGHWLAAQIRRRLPKLDRPLLWISLPSAVDLIGKLGERAVIYYCGDDFSALAGVDHQAIARCEARLVAQADLILVASPALASRFPPHKTRLLSHGVDLDLFMPPQPRPADLPSGRPIAGFYGSLSEWIDVPLLADTARALPHWDLVLIGPKQTDLSALEGIPNIHLLGPRPHHTLAAYAQHWQVSLLPFVDNAQIRACNPLKLREYLAVGRPIVSTDFPALAGYRELVHLPRAGDNLAHAINQAACDGPRQNWFQANEWEALTEQGGRQGRQQRVAGQSWDDKAADLKSWLAAIY</sequence>
<comment type="caution">
    <text evidence="2">The sequence shown here is derived from an EMBL/GenBank/DDBJ whole genome shotgun (WGS) entry which is preliminary data.</text>
</comment>
<dbReference type="Gene3D" id="3.40.50.11010">
    <property type="match status" value="1"/>
</dbReference>
<dbReference type="Pfam" id="PF13692">
    <property type="entry name" value="Glyco_trans_1_4"/>
    <property type="match status" value="1"/>
</dbReference>
<dbReference type="Proteomes" id="UP000179934">
    <property type="component" value="Unassembled WGS sequence"/>
</dbReference>
<protein>
    <submittedName>
        <fullName evidence="2">Glycosyl transferase</fullName>
    </submittedName>
</protein>
<evidence type="ECO:0000313" key="3">
    <source>
        <dbReference type="Proteomes" id="UP000179934"/>
    </source>
</evidence>
<reference evidence="2 3" key="1">
    <citation type="submission" date="2016-09" db="EMBL/GenBank/DDBJ databases">
        <title>Draft Genome Sequence of Aeromonas sobria Strain 08005, Isolated from Sick Rana catesbeiana.</title>
        <authorList>
            <person name="Yang Q."/>
        </authorList>
    </citation>
    <scope>NUCLEOTIDE SEQUENCE [LARGE SCALE GENOMIC DNA]</scope>
    <source>
        <strain evidence="2 3">08005</strain>
    </source>
</reference>
<accession>A0A1S2CTT0</accession>
<gene>
    <name evidence="2" type="ORF">BJD16_16790</name>
</gene>
<feature type="region of interest" description="Disordered" evidence="1">
    <location>
        <begin position="73"/>
        <end position="92"/>
    </location>
</feature>
<dbReference type="GO" id="GO:0016740">
    <property type="term" value="F:transferase activity"/>
    <property type="evidence" value="ECO:0007669"/>
    <property type="project" value="UniProtKB-KW"/>
</dbReference>
<name>A0A1S2CTT0_AERSO</name>
<dbReference type="OrthoDB" id="9769600at2"/>
<dbReference type="AlphaFoldDB" id="A0A1S2CTT0"/>
<keyword evidence="2" id="KW-0808">Transferase</keyword>
<organism evidence="2 3">
    <name type="scientific">Aeromonas sobria</name>
    <dbReference type="NCBI Taxonomy" id="646"/>
    <lineage>
        <taxon>Bacteria</taxon>
        <taxon>Pseudomonadati</taxon>
        <taxon>Pseudomonadota</taxon>
        <taxon>Gammaproteobacteria</taxon>
        <taxon>Aeromonadales</taxon>
        <taxon>Aeromonadaceae</taxon>
        <taxon>Aeromonas</taxon>
    </lineage>
</organism>
<proteinExistence type="predicted"/>
<dbReference type="SUPFAM" id="SSF53756">
    <property type="entry name" value="UDP-Glycosyltransferase/glycogen phosphorylase"/>
    <property type="match status" value="1"/>
</dbReference>
<dbReference type="GeneID" id="58922421"/>
<dbReference type="EMBL" id="MKFU01000022">
    <property type="protein sequence ID" value="OHY91417.1"/>
    <property type="molecule type" value="Genomic_DNA"/>
</dbReference>
<dbReference type="Gene3D" id="3.40.50.2000">
    <property type="entry name" value="Glycogen Phosphorylase B"/>
    <property type="match status" value="1"/>
</dbReference>
<evidence type="ECO:0000256" key="1">
    <source>
        <dbReference type="SAM" id="MobiDB-lite"/>
    </source>
</evidence>
<dbReference type="STRING" id="646.BJD16_16790"/>
<dbReference type="RefSeq" id="WP_042020809.1">
    <property type="nucleotide sequence ID" value="NZ_CDBW01000018.1"/>
</dbReference>